<dbReference type="InterPro" id="IPR025342">
    <property type="entry name" value="DUF4248"/>
</dbReference>
<keyword evidence="2" id="KW-1185">Reference proteome</keyword>
<gene>
    <name evidence="1" type="ORF">OM074_19240</name>
</gene>
<organism evidence="1 2">
    <name type="scientific">Plebeiibacterium marinum</name>
    <dbReference type="NCBI Taxonomy" id="2992111"/>
    <lineage>
        <taxon>Bacteria</taxon>
        <taxon>Pseudomonadati</taxon>
        <taxon>Bacteroidota</taxon>
        <taxon>Bacteroidia</taxon>
        <taxon>Marinilabiliales</taxon>
        <taxon>Marinilabiliaceae</taxon>
        <taxon>Plebeiibacterium</taxon>
    </lineage>
</organism>
<reference evidence="1" key="1">
    <citation type="submission" date="2022-10" db="EMBL/GenBank/DDBJ databases">
        <authorList>
            <person name="Yu W.X."/>
        </authorList>
    </citation>
    <scope>NUCLEOTIDE SEQUENCE</scope>
    <source>
        <strain evidence="1">D04</strain>
    </source>
</reference>
<protein>
    <submittedName>
        <fullName evidence="1">DUF4248 domain-containing protein</fullName>
    </submittedName>
</protein>
<dbReference type="Pfam" id="PF14053">
    <property type="entry name" value="DUF4248"/>
    <property type="match status" value="1"/>
</dbReference>
<proteinExistence type="predicted"/>
<evidence type="ECO:0000313" key="2">
    <source>
        <dbReference type="Proteomes" id="UP001207408"/>
    </source>
</evidence>
<name>A0AAE3SLJ6_9BACT</name>
<evidence type="ECO:0000313" key="1">
    <source>
        <dbReference type="EMBL" id="MCW3807772.1"/>
    </source>
</evidence>
<dbReference type="Proteomes" id="UP001207408">
    <property type="component" value="Unassembled WGS sequence"/>
</dbReference>
<dbReference type="EMBL" id="JAPDPI010000060">
    <property type="protein sequence ID" value="MCW3807772.1"/>
    <property type="molecule type" value="Genomic_DNA"/>
</dbReference>
<dbReference type="AlphaFoldDB" id="A0AAE3SLJ6"/>
<accession>A0AAE3SLJ6</accession>
<comment type="caution">
    <text evidence="1">The sequence shown here is derived from an EMBL/GenBank/DDBJ whole genome shotgun (WGS) entry which is preliminary data.</text>
</comment>
<dbReference type="RefSeq" id="WP_301202233.1">
    <property type="nucleotide sequence ID" value="NZ_JAPDPI010000060.1"/>
</dbReference>
<sequence>MILPRTILKQDLAKKLYPQSSNTTSAMQLLRKEIKQSPELTSKLDLLARNRRAHYYTLKELEVILEHFCISQEEFERL</sequence>